<name>A0A212QUZ2_9PROT</name>
<dbReference type="GO" id="GO:0048027">
    <property type="term" value="F:mRNA 5'-UTR binding"/>
    <property type="evidence" value="ECO:0007669"/>
    <property type="project" value="UniProtKB-UniRule"/>
</dbReference>
<keyword evidence="4" id="KW-0678">Repressor</keyword>
<dbReference type="GO" id="GO:0006109">
    <property type="term" value="P:regulation of carbohydrate metabolic process"/>
    <property type="evidence" value="ECO:0007669"/>
    <property type="project" value="InterPro"/>
</dbReference>
<evidence type="ECO:0000313" key="7">
    <source>
        <dbReference type="Proteomes" id="UP000197065"/>
    </source>
</evidence>
<keyword evidence="3 4" id="KW-0694">RNA-binding</keyword>
<comment type="function">
    <text evidence="4">A translational regulator that binds mRNA to regulate translation initiation and/or mRNA stability. Usually binds in the 5'-UTR at or near the Shine-Dalgarno sequence preventing ribosome-binding, thus repressing translation. Its main target seems to be the major flagellin gene, while its function is anatagonized by FliW.</text>
</comment>
<dbReference type="InterPro" id="IPR036107">
    <property type="entry name" value="CsrA_sf"/>
</dbReference>
<keyword evidence="1 4" id="KW-0963">Cytoplasm</keyword>
<gene>
    <name evidence="4" type="primary">csrA</name>
    <name evidence="6" type="ORF">SAMN07250955_103339</name>
</gene>
<comment type="similarity">
    <text evidence="4">Belongs to the CsrA/RsmA family.</text>
</comment>
<feature type="compositionally biased region" description="Basic and acidic residues" evidence="5">
    <location>
        <begin position="83"/>
        <end position="101"/>
    </location>
</feature>
<dbReference type="Gene3D" id="2.60.40.4380">
    <property type="entry name" value="Translational regulator CsrA"/>
    <property type="match status" value="1"/>
</dbReference>
<reference evidence="6 7" key="1">
    <citation type="submission" date="2017-06" db="EMBL/GenBank/DDBJ databases">
        <authorList>
            <person name="Kim H.J."/>
            <person name="Triplett B.A."/>
        </authorList>
    </citation>
    <scope>NUCLEOTIDE SEQUENCE [LARGE SCALE GENOMIC DNA]</scope>
    <source>
        <strain evidence="6 7">B29T1</strain>
    </source>
</reference>
<comment type="subunit">
    <text evidence="4">Homodimer; the beta-strands of each monomer intercalate to form a hydrophobic core, while the alpha-helices form wings that extend away from the core.</text>
</comment>
<keyword evidence="4" id="KW-1005">Bacterial flagellum biogenesis</keyword>
<dbReference type="Proteomes" id="UP000197065">
    <property type="component" value="Unassembled WGS sequence"/>
</dbReference>
<dbReference type="GO" id="GO:0045947">
    <property type="term" value="P:negative regulation of translational initiation"/>
    <property type="evidence" value="ECO:0007669"/>
    <property type="project" value="UniProtKB-UniRule"/>
</dbReference>
<feature type="region of interest" description="Disordered" evidence="5">
    <location>
        <begin position="74"/>
        <end position="101"/>
    </location>
</feature>
<dbReference type="SUPFAM" id="SSF117130">
    <property type="entry name" value="CsrA-like"/>
    <property type="match status" value="1"/>
</dbReference>
<dbReference type="GO" id="GO:0044781">
    <property type="term" value="P:bacterial-type flagellum organization"/>
    <property type="evidence" value="ECO:0007669"/>
    <property type="project" value="UniProtKB-KW"/>
</dbReference>
<dbReference type="EMBL" id="FYEH01000003">
    <property type="protein sequence ID" value="SNB63472.1"/>
    <property type="molecule type" value="Genomic_DNA"/>
</dbReference>
<dbReference type="PANTHER" id="PTHR34984">
    <property type="entry name" value="CARBON STORAGE REGULATOR"/>
    <property type="match status" value="1"/>
</dbReference>
<evidence type="ECO:0000256" key="2">
    <source>
        <dbReference type="ARBA" id="ARBA00022845"/>
    </source>
</evidence>
<dbReference type="AlphaFoldDB" id="A0A212QUZ2"/>
<evidence type="ECO:0000256" key="4">
    <source>
        <dbReference type="HAMAP-Rule" id="MF_00167"/>
    </source>
</evidence>
<dbReference type="PANTHER" id="PTHR34984:SF1">
    <property type="entry name" value="CARBON STORAGE REGULATOR"/>
    <property type="match status" value="1"/>
</dbReference>
<comment type="subcellular location">
    <subcellularLocation>
        <location evidence="4">Cytoplasm</location>
    </subcellularLocation>
</comment>
<dbReference type="RefSeq" id="WP_088560553.1">
    <property type="nucleotide sequence ID" value="NZ_FYEH01000003.1"/>
</dbReference>
<dbReference type="InterPro" id="IPR003751">
    <property type="entry name" value="CsrA"/>
</dbReference>
<dbReference type="GO" id="GO:0005829">
    <property type="term" value="C:cytosol"/>
    <property type="evidence" value="ECO:0007669"/>
    <property type="project" value="TreeGrafter"/>
</dbReference>
<keyword evidence="7" id="KW-1185">Reference proteome</keyword>
<evidence type="ECO:0000256" key="3">
    <source>
        <dbReference type="ARBA" id="ARBA00022884"/>
    </source>
</evidence>
<dbReference type="HAMAP" id="MF_00167">
    <property type="entry name" value="CsrA"/>
    <property type="match status" value="1"/>
</dbReference>
<evidence type="ECO:0000256" key="1">
    <source>
        <dbReference type="ARBA" id="ARBA00022490"/>
    </source>
</evidence>
<accession>A0A212QUZ2</accession>
<evidence type="ECO:0000256" key="5">
    <source>
        <dbReference type="SAM" id="MobiDB-lite"/>
    </source>
</evidence>
<dbReference type="OrthoDB" id="9809061at2"/>
<dbReference type="GO" id="GO:0006402">
    <property type="term" value="P:mRNA catabolic process"/>
    <property type="evidence" value="ECO:0007669"/>
    <property type="project" value="InterPro"/>
</dbReference>
<dbReference type="GO" id="GO:1902208">
    <property type="term" value="P:regulation of bacterial-type flagellum assembly"/>
    <property type="evidence" value="ECO:0007669"/>
    <property type="project" value="UniProtKB-UniRule"/>
</dbReference>
<sequence length="101" mass="11353">MLYLSRREGQAVIIDNAIEVRVVEVRGRIVKLGFVFPPHVSVLREEVFLEIKAENEEAARALLDDPLPEGLTIGQPVLPAVGKDAHMRENENRDEPSEEKP</sequence>
<protein>
    <recommendedName>
        <fullName evidence="4">Translational regulator CsrA</fullName>
    </recommendedName>
</protein>
<evidence type="ECO:0000313" key="6">
    <source>
        <dbReference type="EMBL" id="SNB63472.1"/>
    </source>
</evidence>
<keyword evidence="2 4" id="KW-0810">Translation regulation</keyword>
<organism evidence="6 7">
    <name type="scientific">Arboricoccus pini</name>
    <dbReference type="NCBI Taxonomy" id="1963835"/>
    <lineage>
        <taxon>Bacteria</taxon>
        <taxon>Pseudomonadati</taxon>
        <taxon>Pseudomonadota</taxon>
        <taxon>Alphaproteobacteria</taxon>
        <taxon>Geminicoccales</taxon>
        <taxon>Geminicoccaceae</taxon>
        <taxon>Arboricoccus</taxon>
    </lineage>
</organism>
<dbReference type="Pfam" id="PF02599">
    <property type="entry name" value="CsrA"/>
    <property type="match status" value="1"/>
</dbReference>
<proteinExistence type="inferred from homology"/>